<dbReference type="Proteomes" id="UP001549167">
    <property type="component" value="Unassembled WGS sequence"/>
</dbReference>
<evidence type="ECO:0000313" key="2">
    <source>
        <dbReference type="EMBL" id="MET3684251.1"/>
    </source>
</evidence>
<proteinExistence type="predicted"/>
<sequence>MRLKLLILISVCLLSSFEHVSPAASGIHTDITELSNYVSTMNSDDITFDLKMKVTLQTNELISYKEALDKQIKGNDLHKRDSIDESLSMVQLNEDRGQLIYQIRITSWNDSMTKHIKLLLNSRDLAPFFENGTVFTCFQAKFDGKIDSNLFLENLIQDFQIELNSHLEDDLLTVVSGYTDKLTQAIPHQTNKMNIQLAIRDEDDRGNTVTIGTPILIIEY</sequence>
<reference evidence="2 3" key="1">
    <citation type="submission" date="2024-06" db="EMBL/GenBank/DDBJ databases">
        <title>Genomic Encyclopedia of Type Strains, Phase IV (KMG-IV): sequencing the most valuable type-strain genomes for metagenomic binning, comparative biology and taxonomic classification.</title>
        <authorList>
            <person name="Goeker M."/>
        </authorList>
    </citation>
    <scope>NUCLEOTIDE SEQUENCE [LARGE SCALE GENOMIC DNA]</scope>
    <source>
        <strain evidence="2 3">DSM 23520</strain>
    </source>
</reference>
<keyword evidence="1" id="KW-0732">Signal</keyword>
<feature type="chain" id="PRO_5047222526" evidence="1">
    <location>
        <begin position="21"/>
        <end position="220"/>
    </location>
</feature>
<name>A0ABV2L0A9_9BACI</name>
<organism evidence="2 3">
    <name type="scientific">Alkalibacillus flavidus</name>
    <dbReference type="NCBI Taxonomy" id="546021"/>
    <lineage>
        <taxon>Bacteria</taxon>
        <taxon>Bacillati</taxon>
        <taxon>Bacillota</taxon>
        <taxon>Bacilli</taxon>
        <taxon>Bacillales</taxon>
        <taxon>Bacillaceae</taxon>
        <taxon>Alkalibacillus</taxon>
    </lineage>
</organism>
<dbReference type="InterPro" id="IPR036209">
    <property type="entry name" value="YwmB-like_sf"/>
</dbReference>
<dbReference type="InterPro" id="IPR014794">
    <property type="entry name" value="DUF1779"/>
</dbReference>
<feature type="signal peptide" evidence="1">
    <location>
        <begin position="1"/>
        <end position="20"/>
    </location>
</feature>
<dbReference type="GO" id="GO:0006508">
    <property type="term" value="P:proteolysis"/>
    <property type="evidence" value="ECO:0007669"/>
    <property type="project" value="UniProtKB-KW"/>
</dbReference>
<keyword evidence="2" id="KW-0645">Protease</keyword>
<dbReference type="GO" id="GO:0008233">
    <property type="term" value="F:peptidase activity"/>
    <property type="evidence" value="ECO:0007669"/>
    <property type="project" value="UniProtKB-KW"/>
</dbReference>
<keyword evidence="3" id="KW-1185">Reference proteome</keyword>
<dbReference type="SUPFAM" id="SSF143842">
    <property type="entry name" value="YwmB-like"/>
    <property type="match status" value="1"/>
</dbReference>
<dbReference type="EMBL" id="JBEPMX010000014">
    <property type="protein sequence ID" value="MET3684251.1"/>
    <property type="molecule type" value="Genomic_DNA"/>
</dbReference>
<dbReference type="Gene3D" id="3.30.2030.10">
    <property type="entry name" value="YwmB-like"/>
    <property type="match status" value="1"/>
</dbReference>
<keyword evidence="2" id="KW-0378">Hydrolase</keyword>
<evidence type="ECO:0000256" key="1">
    <source>
        <dbReference type="SAM" id="SignalP"/>
    </source>
</evidence>
<dbReference type="RefSeq" id="WP_354221427.1">
    <property type="nucleotide sequence ID" value="NZ_JBEPMX010000014.1"/>
</dbReference>
<protein>
    <submittedName>
        <fullName evidence="2">ClpP class serine protease</fullName>
    </submittedName>
</protein>
<evidence type="ECO:0000313" key="3">
    <source>
        <dbReference type="Proteomes" id="UP001549167"/>
    </source>
</evidence>
<comment type="caution">
    <text evidence="2">The sequence shown here is derived from an EMBL/GenBank/DDBJ whole genome shotgun (WGS) entry which is preliminary data.</text>
</comment>
<dbReference type="Pfam" id="PF08680">
    <property type="entry name" value="DUF1779"/>
    <property type="match status" value="1"/>
</dbReference>
<gene>
    <name evidence="2" type="ORF">ABID56_002377</name>
</gene>
<dbReference type="Gene3D" id="3.30.360.40">
    <property type="entry name" value="YwmB-like"/>
    <property type="match status" value="1"/>
</dbReference>
<accession>A0ABV2L0A9</accession>